<evidence type="ECO:0000313" key="1">
    <source>
        <dbReference type="EMBL" id="KAK3684378.1"/>
    </source>
</evidence>
<dbReference type="EMBL" id="JAUTXU010000349">
    <property type="protein sequence ID" value="KAK3684378.1"/>
    <property type="molecule type" value="Genomic_DNA"/>
</dbReference>
<organism evidence="1 2">
    <name type="scientific">Vermiconidia calcicola</name>
    <dbReference type="NCBI Taxonomy" id="1690605"/>
    <lineage>
        <taxon>Eukaryota</taxon>
        <taxon>Fungi</taxon>
        <taxon>Dikarya</taxon>
        <taxon>Ascomycota</taxon>
        <taxon>Pezizomycotina</taxon>
        <taxon>Dothideomycetes</taxon>
        <taxon>Dothideomycetidae</taxon>
        <taxon>Mycosphaerellales</taxon>
        <taxon>Extremaceae</taxon>
        <taxon>Vermiconidia</taxon>
    </lineage>
</organism>
<reference evidence="1" key="1">
    <citation type="submission" date="2023-07" db="EMBL/GenBank/DDBJ databases">
        <title>Black Yeasts Isolated from many extreme environments.</title>
        <authorList>
            <person name="Coleine C."/>
            <person name="Stajich J.E."/>
            <person name="Selbmann L."/>
        </authorList>
    </citation>
    <scope>NUCLEOTIDE SEQUENCE</scope>
    <source>
        <strain evidence="1">CCFEE 5714</strain>
    </source>
</reference>
<gene>
    <name evidence="1" type="ORF">LTR37_020334</name>
</gene>
<name>A0ACC3MDG9_9PEZI</name>
<evidence type="ECO:0000313" key="2">
    <source>
        <dbReference type="Proteomes" id="UP001281147"/>
    </source>
</evidence>
<comment type="caution">
    <text evidence="1">The sequence shown here is derived from an EMBL/GenBank/DDBJ whole genome shotgun (WGS) entry which is preliminary data.</text>
</comment>
<sequence>MEDKINALHEGILRCSRESERAVGIRRDSSGIWYLVEFKNPGYLDCEALEAARQVGLFCRKFVIAWCESGPHTRQVLWAPQWVKKDDLGYGHERELLMRVSGRVEALNLLLEHTRLQHWTWKVEESVLTDASNVKAFHLCLDKYCARCKGGLADGEDQDIRVSAYEEKATLAPTEIPMGVAGSSILGNPISGVSSRPKGRQMSREHGRGTNYEDLGVGAMSWDNQECLLSGMKHLRVST</sequence>
<accession>A0ACC3MDG9</accession>
<keyword evidence="2" id="KW-1185">Reference proteome</keyword>
<dbReference type="Proteomes" id="UP001281147">
    <property type="component" value="Unassembled WGS sequence"/>
</dbReference>
<protein>
    <submittedName>
        <fullName evidence="1">Uncharacterized protein</fullName>
    </submittedName>
</protein>
<proteinExistence type="predicted"/>